<protein>
    <submittedName>
        <fullName evidence="2">Uncharacterized protein</fullName>
    </submittedName>
</protein>
<dbReference type="Proteomes" id="UP000007875">
    <property type="component" value="Unassembled WGS sequence"/>
</dbReference>
<keyword evidence="3" id="KW-1185">Reference proteome</keyword>
<organism evidence="2 3">
    <name type="scientific">Ciona savignyi</name>
    <name type="common">Pacific transparent sea squirt</name>
    <dbReference type="NCBI Taxonomy" id="51511"/>
    <lineage>
        <taxon>Eukaryota</taxon>
        <taxon>Metazoa</taxon>
        <taxon>Chordata</taxon>
        <taxon>Tunicata</taxon>
        <taxon>Ascidiacea</taxon>
        <taxon>Phlebobranchia</taxon>
        <taxon>Cionidae</taxon>
        <taxon>Ciona</taxon>
    </lineage>
</organism>
<accession>H2YE06</accession>
<dbReference type="Ensembl" id="ENSCSAVT00000003609.1">
    <property type="protein sequence ID" value="ENSCSAVP00000003554.1"/>
    <property type="gene ID" value="ENSCSAVG00000002111.1"/>
</dbReference>
<dbReference type="AlphaFoldDB" id="H2YE06"/>
<reference evidence="2" key="2">
    <citation type="submission" date="2025-08" db="UniProtKB">
        <authorList>
            <consortium name="Ensembl"/>
        </authorList>
    </citation>
    <scope>IDENTIFICATION</scope>
</reference>
<dbReference type="HOGENOM" id="CLU_1481469_0_0_1"/>
<reference evidence="3" key="1">
    <citation type="submission" date="2003-08" db="EMBL/GenBank/DDBJ databases">
        <authorList>
            <person name="Birren B."/>
            <person name="Nusbaum C."/>
            <person name="Abebe A."/>
            <person name="Abouelleil A."/>
            <person name="Adekoya E."/>
            <person name="Ait-zahra M."/>
            <person name="Allen N."/>
            <person name="Allen T."/>
            <person name="An P."/>
            <person name="Anderson M."/>
            <person name="Anderson S."/>
            <person name="Arachchi H."/>
            <person name="Armbruster J."/>
            <person name="Bachantsang P."/>
            <person name="Baldwin J."/>
            <person name="Barry A."/>
            <person name="Bayul T."/>
            <person name="Blitshsteyn B."/>
            <person name="Bloom T."/>
            <person name="Blye J."/>
            <person name="Boguslavskiy L."/>
            <person name="Borowsky M."/>
            <person name="Boukhgalter B."/>
            <person name="Brunache A."/>
            <person name="Butler J."/>
            <person name="Calixte N."/>
            <person name="Calvo S."/>
            <person name="Camarata J."/>
            <person name="Campo K."/>
            <person name="Chang J."/>
            <person name="Cheshatsang Y."/>
            <person name="Citroen M."/>
            <person name="Collymore A."/>
            <person name="Considine T."/>
            <person name="Cook A."/>
            <person name="Cooke P."/>
            <person name="Corum B."/>
            <person name="Cuomo C."/>
            <person name="David R."/>
            <person name="Dawoe T."/>
            <person name="Degray S."/>
            <person name="Dodge S."/>
            <person name="Dooley K."/>
            <person name="Dorje P."/>
            <person name="Dorjee K."/>
            <person name="Dorris L."/>
            <person name="Duffey N."/>
            <person name="Dupes A."/>
            <person name="Elkins T."/>
            <person name="Engels R."/>
            <person name="Erickson J."/>
            <person name="Farina A."/>
            <person name="Faro S."/>
            <person name="Ferreira P."/>
            <person name="Fischer H."/>
            <person name="Fitzgerald M."/>
            <person name="Foley K."/>
            <person name="Gage D."/>
            <person name="Galagan J."/>
            <person name="Gearin G."/>
            <person name="Gnerre S."/>
            <person name="Gnirke A."/>
            <person name="Goyette A."/>
            <person name="Graham J."/>
            <person name="Grandbois E."/>
            <person name="Gyaltsen K."/>
            <person name="Hafez N."/>
            <person name="Hagopian D."/>
            <person name="Hagos B."/>
            <person name="Hall J."/>
            <person name="Hatcher B."/>
            <person name="Heller A."/>
            <person name="Higgins H."/>
            <person name="Honan T."/>
            <person name="Horn A."/>
            <person name="Houde N."/>
            <person name="Hughes L."/>
            <person name="Hulme W."/>
            <person name="Husby E."/>
            <person name="Iliev I."/>
            <person name="Jaffe D."/>
            <person name="Jones C."/>
            <person name="Kamal M."/>
            <person name="Kamat A."/>
            <person name="Kamvysselis M."/>
            <person name="Karlsson E."/>
            <person name="Kells C."/>
            <person name="Kieu A."/>
            <person name="Kisner P."/>
            <person name="Kodira C."/>
            <person name="Kulbokas E."/>
            <person name="Labutti K."/>
            <person name="Lama D."/>
            <person name="Landers T."/>
            <person name="Leger J."/>
            <person name="Levine S."/>
            <person name="Lewis D."/>
            <person name="Lewis T."/>
            <person name="Lindblad-toh K."/>
            <person name="Liu X."/>
            <person name="Lokyitsang T."/>
            <person name="Lokyitsang Y."/>
            <person name="Lucien O."/>
            <person name="Lui A."/>
            <person name="Ma L.J."/>
            <person name="Mabbitt R."/>
            <person name="Macdonald J."/>
            <person name="Maclean C."/>
            <person name="Major J."/>
            <person name="Manning J."/>
            <person name="Marabella R."/>
            <person name="Maru K."/>
            <person name="Matthews C."/>
            <person name="Mauceli E."/>
            <person name="Mccarthy M."/>
            <person name="Mcdonough S."/>
            <person name="Mcghee T."/>
            <person name="Meldrim J."/>
            <person name="Meneus L."/>
            <person name="Mesirov J."/>
            <person name="Mihalev A."/>
            <person name="Mihova T."/>
            <person name="Mikkelsen T."/>
            <person name="Mlenga V."/>
            <person name="Moru K."/>
            <person name="Mozes J."/>
            <person name="Mulrain L."/>
            <person name="Munson G."/>
            <person name="Naylor J."/>
            <person name="Newes C."/>
            <person name="Nguyen C."/>
            <person name="Nguyen N."/>
            <person name="Nguyen T."/>
            <person name="Nicol R."/>
            <person name="Nielsen C."/>
            <person name="Nizzari M."/>
            <person name="Norbu C."/>
            <person name="Norbu N."/>
            <person name="O'donnell P."/>
            <person name="Okoawo O."/>
            <person name="O'leary S."/>
            <person name="Omotosho B."/>
            <person name="O'neill K."/>
            <person name="Osman S."/>
            <person name="Parker S."/>
            <person name="Perrin D."/>
            <person name="Phunkhang P."/>
            <person name="Piqani B."/>
            <person name="Purcell S."/>
            <person name="Rachupka T."/>
            <person name="Ramasamy U."/>
            <person name="Rameau R."/>
            <person name="Ray V."/>
            <person name="Raymond C."/>
            <person name="Retta R."/>
            <person name="Richardson S."/>
            <person name="Rise C."/>
            <person name="Rodriguez J."/>
            <person name="Rogers J."/>
            <person name="Rogov P."/>
            <person name="Rutman M."/>
            <person name="Schupbach R."/>
            <person name="Seaman C."/>
            <person name="Settipalli S."/>
            <person name="Sharpe T."/>
            <person name="Sheridan J."/>
            <person name="Sherpa N."/>
            <person name="Shi J."/>
            <person name="Smirnov S."/>
            <person name="Smith C."/>
            <person name="Sougnez C."/>
            <person name="Spencer B."/>
            <person name="Stalker J."/>
            <person name="Stange-thomann N."/>
            <person name="Stavropoulos S."/>
            <person name="Stetson K."/>
            <person name="Stone C."/>
            <person name="Stone S."/>
            <person name="Stubbs M."/>
            <person name="Talamas J."/>
            <person name="Tchuinga P."/>
            <person name="Tenzing P."/>
            <person name="Tesfaye S."/>
            <person name="Theodore J."/>
            <person name="Thoulutsang Y."/>
            <person name="Topham K."/>
            <person name="Towey S."/>
            <person name="Tsamla T."/>
            <person name="Tsomo N."/>
            <person name="Vallee D."/>
            <person name="Vassiliev H."/>
            <person name="Venkataraman V."/>
            <person name="Vinson J."/>
            <person name="Vo A."/>
            <person name="Wade C."/>
            <person name="Wang S."/>
            <person name="Wangchuk T."/>
            <person name="Wangdi T."/>
            <person name="Whittaker C."/>
            <person name="Wilkinson J."/>
            <person name="Wu Y."/>
            <person name="Wyman D."/>
            <person name="Yadav S."/>
            <person name="Yang S."/>
            <person name="Yang X."/>
            <person name="Yeager S."/>
            <person name="Yee E."/>
            <person name="Young G."/>
            <person name="Zainoun J."/>
            <person name="Zembeck L."/>
            <person name="Zimmer A."/>
            <person name="Zody M."/>
            <person name="Lander E."/>
        </authorList>
    </citation>
    <scope>NUCLEOTIDE SEQUENCE [LARGE SCALE GENOMIC DNA]</scope>
</reference>
<feature type="region of interest" description="Disordered" evidence="1">
    <location>
        <begin position="1"/>
        <end position="23"/>
    </location>
</feature>
<reference evidence="2" key="3">
    <citation type="submission" date="2025-09" db="UniProtKB">
        <authorList>
            <consortium name="Ensembl"/>
        </authorList>
    </citation>
    <scope>IDENTIFICATION</scope>
</reference>
<feature type="compositionally biased region" description="Pro residues" evidence="1">
    <location>
        <begin position="1"/>
        <end position="11"/>
    </location>
</feature>
<evidence type="ECO:0000313" key="2">
    <source>
        <dbReference type="Ensembl" id="ENSCSAVP00000003554.1"/>
    </source>
</evidence>
<evidence type="ECO:0000256" key="1">
    <source>
        <dbReference type="SAM" id="MobiDB-lite"/>
    </source>
</evidence>
<proteinExistence type="predicted"/>
<evidence type="ECO:0000313" key="3">
    <source>
        <dbReference type="Proteomes" id="UP000007875"/>
    </source>
</evidence>
<sequence length="182" mass="20515">MNAQQPPPRPGIPRSRPGQMVNSFNPMSLFAPDIQDPVGIAGQEDLLSDEVINSLLLPKPLHLNKDQKYQAQSVVALMLKATRSMHQSAAKLQFLKPVDHEKTMTNLKAMPMYRHMKEDSLRMIVLELQIRQQQQRANAEKDFKTSKMQLSWLESRYRKTVQDAANLNGMIALAKAAANGPN</sequence>
<name>H2YE06_CIOSA</name>